<dbReference type="OrthoDB" id="3296280at2"/>
<dbReference type="RefSeq" id="WP_120955100.1">
    <property type="nucleotide sequence ID" value="NZ_RBIR01000010.1"/>
</dbReference>
<name>A0A495E9J1_9MICC</name>
<dbReference type="Pfam" id="PF19834">
    <property type="entry name" value="DUF6314"/>
    <property type="match status" value="1"/>
</dbReference>
<dbReference type="Proteomes" id="UP000276055">
    <property type="component" value="Unassembled WGS sequence"/>
</dbReference>
<evidence type="ECO:0000259" key="1">
    <source>
        <dbReference type="Pfam" id="PF19834"/>
    </source>
</evidence>
<evidence type="ECO:0000313" key="2">
    <source>
        <dbReference type="EMBL" id="RKR13545.1"/>
    </source>
</evidence>
<dbReference type="AlphaFoldDB" id="A0A495E9J1"/>
<sequence>MNIPAPDETPDLGPDFDLRAYLRGSWSVDRTLLDRSTGARGTFTGVVRFIDQPDGGLQWREEGTVRWASLSGGPFSGPASREYALRPADTPAVLDVYFPDGRPFHRMGFAGQSNHDVHWCDPDTYRVTYTLRGPDECGYRWDVTGPAKDQLLESALRRLDSAGGTAPARGPGVRPAA</sequence>
<dbReference type="InterPro" id="IPR045632">
    <property type="entry name" value="DUF6314"/>
</dbReference>
<gene>
    <name evidence="2" type="ORF">C8D78_3493</name>
</gene>
<feature type="domain" description="DUF6314" evidence="1">
    <location>
        <begin position="22"/>
        <end position="158"/>
    </location>
</feature>
<reference evidence="2 3" key="1">
    <citation type="submission" date="2018-10" db="EMBL/GenBank/DDBJ databases">
        <title>Genomic Encyclopedia of Type Strains, Phase IV (KMG-IV): sequencing the most valuable type-strain genomes for metagenomic binning, comparative biology and taxonomic classification.</title>
        <authorList>
            <person name="Goeker M."/>
        </authorList>
    </citation>
    <scope>NUCLEOTIDE SEQUENCE [LARGE SCALE GENOMIC DNA]</scope>
    <source>
        <strain evidence="2 3">DSM 25586</strain>
    </source>
</reference>
<proteinExistence type="predicted"/>
<protein>
    <recommendedName>
        <fullName evidence="1">DUF6314 domain-containing protein</fullName>
    </recommendedName>
</protein>
<evidence type="ECO:0000313" key="3">
    <source>
        <dbReference type="Proteomes" id="UP000276055"/>
    </source>
</evidence>
<organism evidence="2 3">
    <name type="scientific">Arthrobacter oryzae</name>
    <dbReference type="NCBI Taxonomy" id="409290"/>
    <lineage>
        <taxon>Bacteria</taxon>
        <taxon>Bacillati</taxon>
        <taxon>Actinomycetota</taxon>
        <taxon>Actinomycetes</taxon>
        <taxon>Micrococcales</taxon>
        <taxon>Micrococcaceae</taxon>
        <taxon>Arthrobacter</taxon>
    </lineage>
</organism>
<dbReference type="EMBL" id="RBIR01000010">
    <property type="protein sequence ID" value="RKR13545.1"/>
    <property type="molecule type" value="Genomic_DNA"/>
</dbReference>
<accession>A0A495E9J1</accession>
<comment type="caution">
    <text evidence="2">The sequence shown here is derived from an EMBL/GenBank/DDBJ whole genome shotgun (WGS) entry which is preliminary data.</text>
</comment>